<dbReference type="SMART" id="SM01264">
    <property type="entry name" value="M16C_associated"/>
    <property type="match status" value="1"/>
</dbReference>
<dbReference type="KEGG" id="eiv:EIN_005150"/>
<proteinExistence type="predicted"/>
<feature type="compositionally biased region" description="Basic and acidic residues" evidence="1">
    <location>
        <begin position="175"/>
        <end position="193"/>
    </location>
</feature>
<reference evidence="3 4" key="1">
    <citation type="submission" date="2012-10" db="EMBL/GenBank/DDBJ databases">
        <authorList>
            <person name="Zafar N."/>
            <person name="Inman J."/>
            <person name="Hall N."/>
            <person name="Lorenzi H."/>
            <person name="Caler E."/>
        </authorList>
    </citation>
    <scope>NUCLEOTIDE SEQUENCE [LARGE SCALE GENOMIC DNA]</scope>
    <source>
        <strain evidence="3 4">IP1</strain>
    </source>
</reference>
<dbReference type="GO" id="GO:0005759">
    <property type="term" value="C:mitochondrial matrix"/>
    <property type="evidence" value="ECO:0007669"/>
    <property type="project" value="TreeGrafter"/>
</dbReference>
<dbReference type="SUPFAM" id="SSF63411">
    <property type="entry name" value="LuxS/MPP-like metallohydrolase"/>
    <property type="match status" value="3"/>
</dbReference>
<dbReference type="GO" id="GO:0004222">
    <property type="term" value="F:metalloendopeptidase activity"/>
    <property type="evidence" value="ECO:0007669"/>
    <property type="project" value="TreeGrafter"/>
</dbReference>
<organism evidence="3 4">
    <name type="scientific">Entamoeba invadens IP1</name>
    <dbReference type="NCBI Taxonomy" id="370355"/>
    <lineage>
        <taxon>Eukaryota</taxon>
        <taxon>Amoebozoa</taxon>
        <taxon>Evosea</taxon>
        <taxon>Archamoebae</taxon>
        <taxon>Mastigamoebida</taxon>
        <taxon>Entamoebidae</taxon>
        <taxon>Entamoeba</taxon>
    </lineage>
</organism>
<evidence type="ECO:0000313" key="3">
    <source>
        <dbReference type="EMBL" id="ELP93654.1"/>
    </source>
</evidence>
<dbReference type="AlphaFoldDB" id="A0A0A1UCJ9"/>
<evidence type="ECO:0000313" key="4">
    <source>
        <dbReference type="Proteomes" id="UP000014680"/>
    </source>
</evidence>
<dbReference type="Pfam" id="PF22516">
    <property type="entry name" value="PreP_C"/>
    <property type="match status" value="1"/>
</dbReference>
<sequence length="677" mass="78705">MKEIIDSHQLRLRYQKSILCDISKNANGNKFDEFQKVLLEEFEEFGRNGFGREKEISAINTFEFEEKECEYGSFPKGVLLAMKTTVGFALEKSDMFWKFKINAAVEHIKKEVVEKNENYFGKIITKYFLENTNRVFAKCAPSKTFMTKLNEEEKKRHLEAAKKLTQEEINTVVKDSEELKKQQTKEDSEEQKKTIPTLQLKDLSKRGTDYSLEQMNSENIEKIFYKENSTNGIFYFSLCFDLKECTLDELCTANLLGKLLKSFDTEKHNFIDLNTLIERYFGRLVCTIQSTSNKRFGTESAEMKKVVPYLEITGKLLYSNMKEAIEVLGEMMSQIKFDKKTLEKKLKTVVSDAENRMKNQPASLLVMRSSSYMTGSGYVQDYTNGLASYRKFKYYSDNFETIGDTLLAKLQSIYSSVFNKEKCTVYFSCEKQNKEDTIKTFMNIANVMKTPETIEKMSIPNYEQSCEGFERQKISEIDFTTLLKAKNEALVFPVKNNYVALSFNFADLKFKLDSSFKALCEITEKLFLWDKVRVEGGTYGVYALYQADGVFVFYSYRDPHIFETLDIYKQIPELIEHFSLDEKILENYLIGIFADIDKPRNAETLLQFSKTFHQENTIENYKEIRENMFNATPETVKNTVQIIKEGLKHANICVIGNEEMIQKKAEIFGEVVQVFKK</sequence>
<dbReference type="InterPro" id="IPR055130">
    <property type="entry name" value="PreP_C"/>
</dbReference>
<dbReference type="GO" id="GO:0046872">
    <property type="term" value="F:metal ion binding"/>
    <property type="evidence" value="ECO:0007669"/>
    <property type="project" value="InterPro"/>
</dbReference>
<dbReference type="OrthoDB" id="10250783at2759"/>
<dbReference type="RefSeq" id="XP_004260425.1">
    <property type="nucleotide sequence ID" value="XM_004260377.1"/>
</dbReference>
<gene>
    <name evidence="3" type="ORF">EIN_005150</name>
</gene>
<evidence type="ECO:0000256" key="1">
    <source>
        <dbReference type="SAM" id="MobiDB-lite"/>
    </source>
</evidence>
<evidence type="ECO:0000259" key="2">
    <source>
        <dbReference type="SMART" id="SM01264"/>
    </source>
</evidence>
<protein>
    <submittedName>
        <fullName evidence="3">Presequence protease, putative</fullName>
    </submittedName>
</protein>
<dbReference type="GeneID" id="14892666"/>
<name>A0A0A1UCJ9_ENTIV</name>
<dbReference type="Pfam" id="PF08367">
    <property type="entry name" value="M16C_assoc"/>
    <property type="match status" value="1"/>
</dbReference>
<dbReference type="PANTHER" id="PTHR43016">
    <property type="entry name" value="PRESEQUENCE PROTEASE"/>
    <property type="match status" value="1"/>
</dbReference>
<keyword evidence="3" id="KW-0378">Hydrolase</keyword>
<dbReference type="PANTHER" id="PTHR43016:SF13">
    <property type="entry name" value="PRESEQUENCE PROTEASE, MITOCHONDRIAL"/>
    <property type="match status" value="1"/>
</dbReference>
<accession>A0A0A1UCJ9</accession>
<dbReference type="VEuPathDB" id="AmoebaDB:EIN_005150"/>
<feature type="region of interest" description="Disordered" evidence="1">
    <location>
        <begin position="175"/>
        <end position="194"/>
    </location>
</feature>
<dbReference type="InterPro" id="IPR011249">
    <property type="entry name" value="Metalloenz_LuxS/M16"/>
</dbReference>
<dbReference type="GO" id="GO:0016485">
    <property type="term" value="P:protein processing"/>
    <property type="evidence" value="ECO:0007669"/>
    <property type="project" value="TreeGrafter"/>
</dbReference>
<dbReference type="Proteomes" id="UP000014680">
    <property type="component" value="Unassembled WGS sequence"/>
</dbReference>
<dbReference type="InterPro" id="IPR013578">
    <property type="entry name" value="Peptidase_M16C_assoc"/>
</dbReference>
<feature type="domain" description="Peptidase M16C associated" evidence="2">
    <location>
        <begin position="139"/>
        <end position="395"/>
    </location>
</feature>
<keyword evidence="4" id="KW-1185">Reference proteome</keyword>
<dbReference type="Gene3D" id="3.30.830.10">
    <property type="entry name" value="Metalloenzyme, LuxS/M16 peptidase-like"/>
    <property type="match status" value="3"/>
</dbReference>
<dbReference type="OMA" id="NMVCINW"/>
<keyword evidence="3" id="KW-0645">Protease</keyword>
<dbReference type="EMBL" id="KB206272">
    <property type="protein sequence ID" value="ELP93654.1"/>
    <property type="molecule type" value="Genomic_DNA"/>
</dbReference>